<dbReference type="Proteomes" id="UP000507470">
    <property type="component" value="Unassembled WGS sequence"/>
</dbReference>
<feature type="compositionally biased region" description="Polar residues" evidence="1">
    <location>
        <begin position="31"/>
        <end position="41"/>
    </location>
</feature>
<dbReference type="EMBL" id="CACVKT020005608">
    <property type="protein sequence ID" value="CAC5396337.1"/>
    <property type="molecule type" value="Genomic_DNA"/>
</dbReference>
<dbReference type="AlphaFoldDB" id="A0A6J8CM86"/>
<sequence>MAESMVETIHQIPDINVQILYLEPKTITQTPAPQDISTVRPKSSDKTKYNGRKSRAEKLQSAGSKKTSLFQTKFGHMDSDLVNSLVHKYQWTSATKQANGEACLPVMKVAPPTSVIEKKADMIRLSGQRYESSVDDWQNAVLWDRIQLRGRVLHEDLKEKSIGMPEKILLKR</sequence>
<organism evidence="2 3">
    <name type="scientific">Mytilus coruscus</name>
    <name type="common">Sea mussel</name>
    <dbReference type="NCBI Taxonomy" id="42192"/>
    <lineage>
        <taxon>Eukaryota</taxon>
        <taxon>Metazoa</taxon>
        <taxon>Spiralia</taxon>
        <taxon>Lophotrochozoa</taxon>
        <taxon>Mollusca</taxon>
        <taxon>Bivalvia</taxon>
        <taxon>Autobranchia</taxon>
        <taxon>Pteriomorphia</taxon>
        <taxon>Mytilida</taxon>
        <taxon>Mytiloidea</taxon>
        <taxon>Mytilidae</taxon>
        <taxon>Mytilinae</taxon>
        <taxon>Mytilus</taxon>
    </lineage>
</organism>
<feature type="compositionally biased region" description="Basic and acidic residues" evidence="1">
    <location>
        <begin position="42"/>
        <end position="58"/>
    </location>
</feature>
<dbReference type="OrthoDB" id="10035002at2759"/>
<evidence type="ECO:0000256" key="1">
    <source>
        <dbReference type="SAM" id="MobiDB-lite"/>
    </source>
</evidence>
<accession>A0A6J8CM86</accession>
<gene>
    <name evidence="2" type="ORF">MCOR_30910</name>
</gene>
<keyword evidence="3" id="KW-1185">Reference proteome</keyword>
<evidence type="ECO:0000313" key="3">
    <source>
        <dbReference type="Proteomes" id="UP000507470"/>
    </source>
</evidence>
<reference evidence="2 3" key="1">
    <citation type="submission" date="2020-06" db="EMBL/GenBank/DDBJ databases">
        <authorList>
            <person name="Li R."/>
            <person name="Bekaert M."/>
        </authorList>
    </citation>
    <scope>NUCLEOTIDE SEQUENCE [LARGE SCALE GENOMIC DNA]</scope>
    <source>
        <strain evidence="3">wild</strain>
    </source>
</reference>
<name>A0A6J8CM86_MYTCO</name>
<feature type="region of interest" description="Disordered" evidence="1">
    <location>
        <begin position="31"/>
        <end position="64"/>
    </location>
</feature>
<evidence type="ECO:0000313" key="2">
    <source>
        <dbReference type="EMBL" id="CAC5396337.1"/>
    </source>
</evidence>
<protein>
    <submittedName>
        <fullName evidence="2">Uncharacterized protein</fullName>
    </submittedName>
</protein>
<proteinExistence type="predicted"/>